<feature type="region of interest" description="Disordered" evidence="1">
    <location>
        <begin position="39"/>
        <end position="58"/>
    </location>
</feature>
<proteinExistence type="predicted"/>
<evidence type="ECO:0000313" key="2">
    <source>
        <dbReference type="EMBL" id="EGO24841.1"/>
    </source>
</evidence>
<organism>
    <name type="scientific">Serpula lacrymans var. lacrymans (strain S7.9)</name>
    <name type="common">Dry rot fungus</name>
    <dbReference type="NCBI Taxonomy" id="578457"/>
    <lineage>
        <taxon>Eukaryota</taxon>
        <taxon>Fungi</taxon>
        <taxon>Dikarya</taxon>
        <taxon>Basidiomycota</taxon>
        <taxon>Agaricomycotina</taxon>
        <taxon>Agaricomycetes</taxon>
        <taxon>Agaricomycetidae</taxon>
        <taxon>Boletales</taxon>
        <taxon>Coniophorineae</taxon>
        <taxon>Serpulaceae</taxon>
        <taxon>Serpula</taxon>
    </lineage>
</organism>
<dbReference type="HOGENOM" id="CLU_2980516_0_0_1"/>
<dbReference type="RefSeq" id="XP_007318860.1">
    <property type="nucleotide sequence ID" value="XM_007318798.1"/>
</dbReference>
<dbReference type="Proteomes" id="UP000008064">
    <property type="component" value="Unassembled WGS sequence"/>
</dbReference>
<dbReference type="AlphaFoldDB" id="F8NY79"/>
<accession>F8NY79</accession>
<protein>
    <submittedName>
        <fullName evidence="2">Uncharacterized protein</fullName>
    </submittedName>
</protein>
<dbReference type="KEGG" id="sla:SERLADRAFT_468751"/>
<reference evidence="2" key="1">
    <citation type="submission" date="2011-04" db="EMBL/GenBank/DDBJ databases">
        <title>Evolution of plant cell wall degrading machinery underlies the functional diversity of forest fungi.</title>
        <authorList>
            <consortium name="US DOE Joint Genome Institute (JGI-PGF)"/>
            <person name="Eastwood D.C."/>
            <person name="Floudas D."/>
            <person name="Binder M."/>
            <person name="Majcherczyk A."/>
            <person name="Schneider P."/>
            <person name="Aerts A."/>
            <person name="Asiegbu F.O."/>
            <person name="Baker S.E."/>
            <person name="Barry K."/>
            <person name="Bendiksby M."/>
            <person name="Blumentritt M."/>
            <person name="Coutinho P.M."/>
            <person name="Cullen D."/>
            <person name="Cullen D."/>
            <person name="Gathman A."/>
            <person name="Goodell B."/>
            <person name="Henrissat B."/>
            <person name="Ihrmark K."/>
            <person name="Kauserud H."/>
            <person name="Kohler A."/>
            <person name="LaButti K."/>
            <person name="Lapidus A."/>
            <person name="Lavin J.L."/>
            <person name="Lee Y.-H."/>
            <person name="Lindquist E."/>
            <person name="Lilly W."/>
            <person name="Lucas S."/>
            <person name="Morin E."/>
            <person name="Murat C."/>
            <person name="Oguiza J.A."/>
            <person name="Park J."/>
            <person name="Pisabarro A.G."/>
            <person name="Riley R."/>
            <person name="Rosling A."/>
            <person name="Salamov A."/>
            <person name="Schmidt O."/>
            <person name="Schmutz J."/>
            <person name="Skrede I."/>
            <person name="Stenlid J."/>
            <person name="Wiebenga A."/>
            <person name="Xie X."/>
            <person name="Kues U."/>
            <person name="Hibbett D.S."/>
            <person name="Hoffmeister D."/>
            <person name="Hogberg N."/>
            <person name="Martin F."/>
            <person name="Grigoriev I.V."/>
            <person name="Watkinson S.C."/>
        </authorList>
    </citation>
    <scope>NUCLEOTIDE SEQUENCE</scope>
    <source>
        <strain evidence="2">S7.9</strain>
    </source>
</reference>
<name>F8NY79_SERL9</name>
<dbReference type="GeneID" id="18819463"/>
<sequence>MDDRRTKEGGKLAAGVPVDDTLLPLIDEGVVAFCMTGELPGVNPPESDTLPLTMIGGG</sequence>
<evidence type="ECO:0000256" key="1">
    <source>
        <dbReference type="SAM" id="MobiDB-lite"/>
    </source>
</evidence>
<dbReference type="EMBL" id="GL945434">
    <property type="protein sequence ID" value="EGO24841.1"/>
    <property type="molecule type" value="Genomic_DNA"/>
</dbReference>
<gene>
    <name evidence="2" type="ORF">SERLADRAFT_468751</name>
</gene>